<feature type="signal peptide" evidence="3">
    <location>
        <begin position="1"/>
        <end position="18"/>
    </location>
</feature>
<evidence type="ECO:0000256" key="1">
    <source>
        <dbReference type="ARBA" id="ARBA00022729"/>
    </source>
</evidence>
<dbReference type="EMBL" id="JBHTBN010000002">
    <property type="protein sequence ID" value="MFC7357367.1"/>
    <property type="molecule type" value="Genomic_DNA"/>
</dbReference>
<name>A0ABW2MR57_9FLAO</name>
<evidence type="ECO:0000256" key="2">
    <source>
        <dbReference type="SAM" id="MobiDB-lite"/>
    </source>
</evidence>
<feature type="region of interest" description="Disordered" evidence="2">
    <location>
        <begin position="354"/>
        <end position="388"/>
    </location>
</feature>
<evidence type="ECO:0000259" key="4">
    <source>
        <dbReference type="Pfam" id="PF18962"/>
    </source>
</evidence>
<feature type="chain" id="PRO_5045654081" evidence="3">
    <location>
        <begin position="19"/>
        <end position="637"/>
    </location>
</feature>
<organism evidence="5 6">
    <name type="scientific">Jejudonia soesokkakensis</name>
    <dbReference type="NCBI Taxonomy" id="1323432"/>
    <lineage>
        <taxon>Bacteria</taxon>
        <taxon>Pseudomonadati</taxon>
        <taxon>Bacteroidota</taxon>
        <taxon>Flavobacteriia</taxon>
        <taxon>Flavobacteriales</taxon>
        <taxon>Flavobacteriaceae</taxon>
        <taxon>Jejudonia</taxon>
    </lineage>
</organism>
<keyword evidence="1 3" id="KW-0732">Signal</keyword>
<gene>
    <name evidence="5" type="ORF">ACFQO1_06695</name>
</gene>
<evidence type="ECO:0000313" key="6">
    <source>
        <dbReference type="Proteomes" id="UP001596415"/>
    </source>
</evidence>
<dbReference type="InterPro" id="IPR026444">
    <property type="entry name" value="Secre_tail"/>
</dbReference>
<dbReference type="NCBIfam" id="TIGR04183">
    <property type="entry name" value="Por_Secre_tail"/>
    <property type="match status" value="1"/>
</dbReference>
<feature type="compositionally biased region" description="Polar residues" evidence="2">
    <location>
        <begin position="359"/>
        <end position="388"/>
    </location>
</feature>
<dbReference type="Proteomes" id="UP001596415">
    <property type="component" value="Unassembled WGS sequence"/>
</dbReference>
<protein>
    <submittedName>
        <fullName evidence="5">T9SS type A sorting domain-containing protein</fullName>
    </submittedName>
</protein>
<evidence type="ECO:0000256" key="3">
    <source>
        <dbReference type="SAM" id="SignalP"/>
    </source>
</evidence>
<feature type="domain" description="Secretion system C-terminal sorting" evidence="4">
    <location>
        <begin position="577"/>
        <end position="633"/>
    </location>
</feature>
<comment type="caution">
    <text evidence="5">The sequence shown here is derived from an EMBL/GenBank/DDBJ whole genome shotgun (WGS) entry which is preliminary data.</text>
</comment>
<sequence>MKNLLLLLTLIIGSSALAQSDLFVRPTPSGGDNYIYVKDQILYVEDDINLQKNNTTATEASIYLRDRGQLIQGTNSANTGTGFLSVYQDSYSDSFDYNYWASPVGNPATLGGGAVSGNKRYGIKSLKDSIGATNYRENLLTAGYNGAGSGLGSNIQLSISHRWVYKYENDATGWSRIFAADNISAGYGFTMKGTNVTTHSNQYQDPNNQRYDFRGRPNNGDIVVPMTADGFVLSGNPYPSALDLVAFYNDNPDLNSIIFWDEDRTINSHFYRDNQGGYGSWTVNGTNPGGIYTVPTFMNHDNSGNPTTPTGDVGQSYNRSVSPIGQGFFLVGEPGISGSVPITYSNNHRVYVKEDSDHTSSTNPSIFHRPGQTNGNNQNNEVGTRPETTTRGSIFRFYTVFGESHFRDMILFLNDDTTDGHDRGYDVYHPSDGGGTDASMPITASDGVERQYVMQGVSFKVEDRRKMIPLTIKVSGQNYRVKIQGVEEVNLPGNVYFYDSQTNNIQLISGGDFGGLMLSPGTYKNRFYIVFTMSKGRSSKPDFGIEEAITEITTLKQHVNFFQNNRVSQLEVTNPDRLNIAAANIYDMGGKLVVSQNNIGEESKFNIPTSNLSDGVYLIKLTTAENVIIDYKITVTN</sequence>
<evidence type="ECO:0000313" key="5">
    <source>
        <dbReference type="EMBL" id="MFC7357367.1"/>
    </source>
</evidence>
<reference evidence="6" key="1">
    <citation type="journal article" date="2019" name="Int. J. Syst. Evol. Microbiol.">
        <title>The Global Catalogue of Microorganisms (GCM) 10K type strain sequencing project: providing services to taxonomists for standard genome sequencing and annotation.</title>
        <authorList>
            <consortium name="The Broad Institute Genomics Platform"/>
            <consortium name="The Broad Institute Genome Sequencing Center for Infectious Disease"/>
            <person name="Wu L."/>
            <person name="Ma J."/>
        </authorList>
    </citation>
    <scope>NUCLEOTIDE SEQUENCE [LARGE SCALE GENOMIC DNA]</scope>
    <source>
        <strain evidence="6">CGMCC 1.16306</strain>
    </source>
</reference>
<accession>A0ABW2MR57</accession>
<proteinExistence type="predicted"/>
<dbReference type="Pfam" id="PF18962">
    <property type="entry name" value="Por_Secre_tail"/>
    <property type="match status" value="1"/>
</dbReference>
<dbReference type="RefSeq" id="WP_380217209.1">
    <property type="nucleotide sequence ID" value="NZ_JBHTBN010000002.1"/>
</dbReference>
<keyword evidence="6" id="KW-1185">Reference proteome</keyword>